<dbReference type="GeneID" id="27349667"/>
<dbReference type="Proteomes" id="UP000054466">
    <property type="component" value="Unassembled WGS sequence"/>
</dbReference>
<protein>
    <submittedName>
        <fullName evidence="1">Uncharacterized protein</fullName>
    </submittedName>
</protein>
<evidence type="ECO:0000313" key="1">
    <source>
        <dbReference type="EMBL" id="KIW24780.1"/>
    </source>
</evidence>
<dbReference type="VEuPathDB" id="FungiDB:PV07_10473"/>
<keyword evidence="2" id="KW-1185">Reference proteome</keyword>
<reference evidence="1 2" key="1">
    <citation type="submission" date="2015-01" db="EMBL/GenBank/DDBJ databases">
        <title>The Genome Sequence of Cladophialophora immunda CBS83496.</title>
        <authorList>
            <consortium name="The Broad Institute Genomics Platform"/>
            <person name="Cuomo C."/>
            <person name="de Hoog S."/>
            <person name="Gorbushina A."/>
            <person name="Stielow B."/>
            <person name="Teixiera M."/>
            <person name="Abouelleil A."/>
            <person name="Chapman S.B."/>
            <person name="Priest M."/>
            <person name="Young S.K."/>
            <person name="Wortman J."/>
            <person name="Nusbaum C."/>
            <person name="Birren B."/>
        </authorList>
    </citation>
    <scope>NUCLEOTIDE SEQUENCE [LARGE SCALE GENOMIC DNA]</scope>
    <source>
        <strain evidence="1 2">CBS 83496</strain>
    </source>
</reference>
<dbReference type="RefSeq" id="XP_016244996.1">
    <property type="nucleotide sequence ID" value="XM_016397805.1"/>
</dbReference>
<dbReference type="EMBL" id="KN847045">
    <property type="protein sequence ID" value="KIW24780.1"/>
    <property type="molecule type" value="Genomic_DNA"/>
</dbReference>
<gene>
    <name evidence="1" type="ORF">PV07_10473</name>
</gene>
<proteinExistence type="predicted"/>
<dbReference type="AlphaFoldDB" id="A0A0D2C2Q3"/>
<sequence length="393" mass="42706">MVLVSVTVPVTVTTGPVTLAGPLEMVTVTVVADAGQLLLVVVVFVAAEELVVELADEVVVAVRTVEVELREDIQVVEPVVMEELYQVVVVEIGDAELLVVTVAFEDAVMLLVLLVQVEVAFAEVDVVKELVRVLLETKLVLVVVVEAAELVTEWPAVVMSLLEVPNDLEWLLPLLLLWLWEPDGRRLCEDQVTEVVAGAPVIVLPDVVVMEPGLVEELEITREVEPVEDDDEADEELPASVVMEPRELVRVEVDIVVELSVVDVVESIILPHLQLLVAAVVLKTTPTQDPALFPFAVSQRAAHNSGLSLVIQFPRKLLSAYVRSQTKSYLTHGLSGFSKLKFAYGHVLEEGADVVLVTEPETDIMLEEVAVVAGLSPSDVVQLVNGLEKVTES</sequence>
<accession>A0A0D2C2Q3</accession>
<organism evidence="1 2">
    <name type="scientific">Cladophialophora immunda</name>
    <dbReference type="NCBI Taxonomy" id="569365"/>
    <lineage>
        <taxon>Eukaryota</taxon>
        <taxon>Fungi</taxon>
        <taxon>Dikarya</taxon>
        <taxon>Ascomycota</taxon>
        <taxon>Pezizomycotina</taxon>
        <taxon>Eurotiomycetes</taxon>
        <taxon>Chaetothyriomycetidae</taxon>
        <taxon>Chaetothyriales</taxon>
        <taxon>Herpotrichiellaceae</taxon>
        <taxon>Cladophialophora</taxon>
    </lineage>
</organism>
<dbReference type="HOGENOM" id="CLU_702079_0_0_1"/>
<name>A0A0D2C2Q3_9EURO</name>
<evidence type="ECO:0000313" key="2">
    <source>
        <dbReference type="Proteomes" id="UP000054466"/>
    </source>
</evidence>